<gene>
    <name evidence="1" type="ORF">FPI65_14355</name>
</gene>
<dbReference type="SMART" id="SM00910">
    <property type="entry name" value="HIRAN"/>
    <property type="match status" value="1"/>
</dbReference>
<dbReference type="EMBL" id="VLTB01000241">
    <property type="protein sequence ID" value="NDR92425.1"/>
    <property type="molecule type" value="Genomic_DNA"/>
</dbReference>
<dbReference type="GO" id="GO:0004519">
    <property type="term" value="F:endonuclease activity"/>
    <property type="evidence" value="ECO:0007669"/>
    <property type="project" value="UniProtKB-KW"/>
</dbReference>
<accession>A0A0V9REN1</accession>
<keyword evidence="1" id="KW-0540">Nuclease</keyword>
<protein>
    <submittedName>
        <fullName evidence="1">Restriction endonuclease</fullName>
    </submittedName>
</protein>
<sequence length="246" mass="28096">MTNTNSVYVAWQAPDTRDWHVVGNLQERKSGYVFRYTKGALKSTKFTKFSGMSDVRETYVSEELFPLFKNRLLSPRRPEYPSFIKWLGFEEDKVNPIDILARSGGLRSTDQLQIFKKIDVDSDGNFEHFFFLHGLGYLNSLANARVSELKPGQILRLCLDLQNEYDGDAVVVRADKPAEIVGYCPRYLSNDIKKMLLDDPKSITLTVEKISDDAPHNYRLLCKLSGVLSQACQSTLIPQDEFEPIE</sequence>
<proteinExistence type="predicted"/>
<dbReference type="Gene3D" id="3.30.70.2330">
    <property type="match status" value="1"/>
</dbReference>
<dbReference type="GO" id="GO:0008270">
    <property type="term" value="F:zinc ion binding"/>
    <property type="evidence" value="ECO:0007669"/>
    <property type="project" value="InterPro"/>
</dbReference>
<dbReference type="RefSeq" id="WP_000185757.1">
    <property type="nucleotide sequence ID" value="NZ_AP027417.1"/>
</dbReference>
<name>A0A0V9REN1_ECOLX</name>
<dbReference type="GO" id="GO:0016818">
    <property type="term" value="F:hydrolase activity, acting on acid anhydrides, in phosphorus-containing anhydrides"/>
    <property type="evidence" value="ECO:0007669"/>
    <property type="project" value="InterPro"/>
</dbReference>
<dbReference type="Proteomes" id="UP000471490">
    <property type="component" value="Unassembled WGS sequence"/>
</dbReference>
<organism evidence="1 2">
    <name type="scientific">Escherichia coli</name>
    <dbReference type="NCBI Taxonomy" id="562"/>
    <lineage>
        <taxon>Bacteria</taxon>
        <taxon>Pseudomonadati</taxon>
        <taxon>Pseudomonadota</taxon>
        <taxon>Gammaproteobacteria</taxon>
        <taxon>Enterobacterales</taxon>
        <taxon>Enterobacteriaceae</taxon>
        <taxon>Escherichia</taxon>
    </lineage>
</organism>
<evidence type="ECO:0000313" key="1">
    <source>
        <dbReference type="EMBL" id="NDR92425.1"/>
    </source>
</evidence>
<evidence type="ECO:0000313" key="2">
    <source>
        <dbReference type="Proteomes" id="UP000471490"/>
    </source>
</evidence>
<dbReference type="GO" id="GO:0003676">
    <property type="term" value="F:nucleic acid binding"/>
    <property type="evidence" value="ECO:0007669"/>
    <property type="project" value="InterPro"/>
</dbReference>
<dbReference type="InterPro" id="IPR014905">
    <property type="entry name" value="HIRAN"/>
</dbReference>
<reference evidence="1 2" key="1">
    <citation type="journal article" date="2020" name="Int. J. Nanomedicine">
        <title>Consequences Of Long-Term Bacteria's Exposure To Silver Nanoformulations With Different PhysicoChemical Properties.</title>
        <authorList>
            <person name="Kedziora A."/>
            <person name="Wernecki M."/>
            <person name="Korzekwa K."/>
            <person name="Speruda M."/>
            <person name="Gerasymchuk Y."/>
            <person name="Lukowiak A."/>
            <person name="Bugla-Ploskonska G."/>
        </authorList>
    </citation>
    <scope>NUCLEOTIDE SEQUENCE [LARGE SCALE GENOMIC DNA]</scope>
    <source>
        <strain evidence="1 2">ATCC 11230</strain>
    </source>
</reference>
<comment type="caution">
    <text evidence="1">The sequence shown here is derived from an EMBL/GenBank/DDBJ whole genome shotgun (WGS) entry which is preliminary data.</text>
</comment>
<keyword evidence="1" id="KW-0255">Endonuclease</keyword>
<dbReference type="Pfam" id="PF08797">
    <property type="entry name" value="HIRAN"/>
    <property type="match status" value="1"/>
</dbReference>
<dbReference type="AlphaFoldDB" id="A0A0V9REN1"/>
<keyword evidence="1" id="KW-0378">Hydrolase</keyword>